<name>N6UNV2_DENPD</name>
<dbReference type="AlphaFoldDB" id="N6UNV2"/>
<dbReference type="PANTHER" id="PTHR11783">
    <property type="entry name" value="SULFOTRANSFERASE SULT"/>
    <property type="match status" value="1"/>
</dbReference>
<feature type="non-terminal residue" evidence="4">
    <location>
        <position position="1"/>
    </location>
</feature>
<dbReference type="EMBL" id="KB740544">
    <property type="protein sequence ID" value="ENN80412.1"/>
    <property type="molecule type" value="Genomic_DNA"/>
</dbReference>
<dbReference type="EnsemblMetazoa" id="XM_019899097.1">
    <property type="protein sequence ID" value="XP_019754656.1"/>
    <property type="gene ID" value="LOC109533705"/>
</dbReference>
<evidence type="ECO:0000256" key="2">
    <source>
        <dbReference type="ARBA" id="ARBA00022679"/>
    </source>
</evidence>
<evidence type="ECO:0000313" key="5">
    <source>
        <dbReference type="EnsemblMetazoa" id="XP_019754656.1"/>
    </source>
</evidence>
<reference evidence="5" key="2">
    <citation type="submission" date="2024-08" db="UniProtKB">
        <authorList>
            <consortium name="EnsemblMetazoa"/>
        </authorList>
    </citation>
    <scope>IDENTIFICATION</scope>
</reference>
<feature type="domain" description="Sulfotransferase" evidence="3">
    <location>
        <begin position="57"/>
        <end position="324"/>
    </location>
</feature>
<keyword evidence="2" id="KW-0808">Transferase</keyword>
<dbReference type="Pfam" id="PF00685">
    <property type="entry name" value="Sulfotransfer_1"/>
    <property type="match status" value="1"/>
</dbReference>
<protein>
    <recommendedName>
        <fullName evidence="3">Sulfotransferase domain-containing protein</fullName>
    </recommendedName>
</protein>
<accession>N6UNV2</accession>
<dbReference type="Gene3D" id="3.40.50.300">
    <property type="entry name" value="P-loop containing nucleotide triphosphate hydrolases"/>
    <property type="match status" value="1"/>
</dbReference>
<dbReference type="HOGENOM" id="CLU_027239_1_1_1"/>
<evidence type="ECO:0000313" key="4">
    <source>
        <dbReference type="EMBL" id="ENN80412.1"/>
    </source>
</evidence>
<dbReference type="SUPFAM" id="SSF52540">
    <property type="entry name" value="P-loop containing nucleoside triphosphate hydrolases"/>
    <property type="match status" value="1"/>
</dbReference>
<dbReference type="InterPro" id="IPR000863">
    <property type="entry name" value="Sulfotransferase_dom"/>
</dbReference>
<dbReference type="Proteomes" id="UP000019118">
    <property type="component" value="Unassembled WGS sequence"/>
</dbReference>
<evidence type="ECO:0000256" key="1">
    <source>
        <dbReference type="ARBA" id="ARBA00005771"/>
    </source>
</evidence>
<dbReference type="InterPro" id="IPR027417">
    <property type="entry name" value="P-loop_NTPase"/>
</dbReference>
<dbReference type="GO" id="GO:0008146">
    <property type="term" value="F:sulfotransferase activity"/>
    <property type="evidence" value="ECO:0007669"/>
    <property type="project" value="InterPro"/>
</dbReference>
<dbReference type="OMA" id="MEEPDMV"/>
<sequence>MVIETIDIVENMRLESVLQKYFTSSFRKGYISVDGVTMPMRFGDLQNDIDNFNMHEEDVWICSFPKTGTTWTQEMVWMIMNNLNFEEGRVNLGARSPFLELSAIFDFRQHMRDVKGFEVPLYLQDSVEFVKNQKSPACIKTHLPFNLLPKDIQTGVKKPKIIYISRNPKDACVSYFHHSKLLEGYTGNFNDFAKLFLAGKLSFAPYWNHVIPFWNKRNQDNVLFLTYEEMKENLPEVTERTAIFLGKKLTAEQIEILAKHLSFENMKNNSAVNQDTITQVAKKYKLSEHDTVFMRSGIVGSYKADMSPDLVDEFNHWIQKNTQHSDFSIY</sequence>
<evidence type="ECO:0000259" key="3">
    <source>
        <dbReference type="Pfam" id="PF00685"/>
    </source>
</evidence>
<organism evidence="4">
    <name type="scientific">Dendroctonus ponderosae</name>
    <name type="common">Mountain pine beetle</name>
    <dbReference type="NCBI Taxonomy" id="77166"/>
    <lineage>
        <taxon>Eukaryota</taxon>
        <taxon>Metazoa</taxon>
        <taxon>Ecdysozoa</taxon>
        <taxon>Arthropoda</taxon>
        <taxon>Hexapoda</taxon>
        <taxon>Insecta</taxon>
        <taxon>Pterygota</taxon>
        <taxon>Neoptera</taxon>
        <taxon>Endopterygota</taxon>
        <taxon>Coleoptera</taxon>
        <taxon>Polyphaga</taxon>
        <taxon>Cucujiformia</taxon>
        <taxon>Curculionidae</taxon>
        <taxon>Scolytinae</taxon>
        <taxon>Dendroctonus</taxon>
    </lineage>
</organism>
<keyword evidence="6" id="KW-1185">Reference proteome</keyword>
<gene>
    <name evidence="5" type="primary">109533705</name>
    <name evidence="4" type="ORF">YQE_03160</name>
</gene>
<proteinExistence type="inferred from homology"/>
<dbReference type="OrthoDB" id="205623at2759"/>
<comment type="similarity">
    <text evidence="1">Belongs to the sulfotransferase 1 family.</text>
</comment>
<reference evidence="4 6" key="1">
    <citation type="journal article" date="2013" name="Genome Biol.">
        <title>Draft genome of the mountain pine beetle, Dendroctonus ponderosae Hopkins, a major forest pest.</title>
        <authorList>
            <person name="Keeling C.I."/>
            <person name="Yuen M.M."/>
            <person name="Liao N.Y."/>
            <person name="Docking T.R."/>
            <person name="Chan S.K."/>
            <person name="Taylor G.A."/>
            <person name="Palmquist D.L."/>
            <person name="Jackman S.D."/>
            <person name="Nguyen A."/>
            <person name="Li M."/>
            <person name="Henderson H."/>
            <person name="Janes J.K."/>
            <person name="Zhao Y."/>
            <person name="Pandoh P."/>
            <person name="Moore R."/>
            <person name="Sperling F.A."/>
            <person name="Huber D.P."/>
            <person name="Birol I."/>
            <person name="Jones S.J."/>
            <person name="Bohlmann J."/>
        </authorList>
    </citation>
    <scope>NUCLEOTIDE SEQUENCE</scope>
</reference>
<evidence type="ECO:0000313" key="6">
    <source>
        <dbReference type="Proteomes" id="UP000019118"/>
    </source>
</evidence>